<dbReference type="PANTHER" id="PTHR48065:SF75">
    <property type="entry name" value="LEUCINE-RICH REPEAT-CONTAINING N-TERMINAL PLANT-TYPE DOMAIN-CONTAINING PROTEIN"/>
    <property type="match status" value="1"/>
</dbReference>
<dbReference type="InterPro" id="IPR001611">
    <property type="entry name" value="Leu-rich_rpt"/>
</dbReference>
<organism evidence="2 3">
    <name type="scientific">Rhynchospora tenuis</name>
    <dbReference type="NCBI Taxonomy" id="198213"/>
    <lineage>
        <taxon>Eukaryota</taxon>
        <taxon>Viridiplantae</taxon>
        <taxon>Streptophyta</taxon>
        <taxon>Embryophyta</taxon>
        <taxon>Tracheophyta</taxon>
        <taxon>Spermatophyta</taxon>
        <taxon>Magnoliopsida</taxon>
        <taxon>Liliopsida</taxon>
        <taxon>Poales</taxon>
        <taxon>Cyperaceae</taxon>
        <taxon>Cyperoideae</taxon>
        <taxon>Rhynchosporeae</taxon>
        <taxon>Rhynchospora</taxon>
    </lineage>
</organism>
<dbReference type="PANTHER" id="PTHR48065">
    <property type="entry name" value="OS10G0469600 PROTEIN"/>
    <property type="match status" value="1"/>
</dbReference>
<reference evidence="2 3" key="1">
    <citation type="journal article" date="2022" name="Cell">
        <title>Repeat-based holocentromeres influence genome architecture and karyotype evolution.</title>
        <authorList>
            <person name="Hofstatter P.G."/>
            <person name="Thangavel G."/>
            <person name="Lux T."/>
            <person name="Neumann P."/>
            <person name="Vondrak T."/>
            <person name="Novak P."/>
            <person name="Zhang M."/>
            <person name="Costa L."/>
            <person name="Castellani M."/>
            <person name="Scott A."/>
            <person name="Toegelov H."/>
            <person name="Fuchs J."/>
            <person name="Mata-Sucre Y."/>
            <person name="Dias Y."/>
            <person name="Vanzela A.L.L."/>
            <person name="Huettel B."/>
            <person name="Almeida C.C.S."/>
            <person name="Simkova H."/>
            <person name="Souza G."/>
            <person name="Pedrosa-Harand A."/>
            <person name="Macas J."/>
            <person name="Mayer K.F.X."/>
            <person name="Houben A."/>
            <person name="Marques A."/>
        </authorList>
    </citation>
    <scope>NUCLEOTIDE SEQUENCE [LARGE SCALE GENOMIC DNA]</scope>
    <source>
        <strain evidence="2">RhyTen1mFocal</strain>
    </source>
</reference>
<dbReference type="AlphaFoldDB" id="A0AAD5Z319"/>
<gene>
    <name evidence="2" type="ORF">LUZ61_014055</name>
</gene>
<sequence>MQGLMLLNLEHNHLSGPLPQELGGLSNLIWLFLSHNMLEGMIPSSFSRLSLSDLDLSNNRLSGPIPQLGSLATFPEYAFENNSGLCGLPLPPCNGGSTSKGDTPEQLSTNHKSSQGWLIALGVLYFIFFIIGFVIGQLI</sequence>
<evidence type="ECO:0000256" key="1">
    <source>
        <dbReference type="SAM" id="Phobius"/>
    </source>
</evidence>
<dbReference type="Gene3D" id="3.80.10.10">
    <property type="entry name" value="Ribonuclease Inhibitor"/>
    <property type="match status" value="1"/>
</dbReference>
<keyword evidence="1" id="KW-1133">Transmembrane helix</keyword>
<dbReference type="InterPro" id="IPR032675">
    <property type="entry name" value="LRR_dom_sf"/>
</dbReference>
<dbReference type="EMBL" id="JAMRDG010000002">
    <property type="protein sequence ID" value="KAJ3684891.1"/>
    <property type="molecule type" value="Genomic_DNA"/>
</dbReference>
<feature type="transmembrane region" description="Helical" evidence="1">
    <location>
        <begin position="117"/>
        <end position="138"/>
    </location>
</feature>
<dbReference type="PROSITE" id="PS51450">
    <property type="entry name" value="LRR"/>
    <property type="match status" value="1"/>
</dbReference>
<evidence type="ECO:0000313" key="3">
    <source>
        <dbReference type="Proteomes" id="UP001210211"/>
    </source>
</evidence>
<proteinExistence type="predicted"/>
<dbReference type="Pfam" id="PF13855">
    <property type="entry name" value="LRR_8"/>
    <property type="match status" value="1"/>
</dbReference>
<keyword evidence="3" id="KW-1185">Reference proteome</keyword>
<accession>A0AAD5Z319</accession>
<dbReference type="SUPFAM" id="SSF52058">
    <property type="entry name" value="L domain-like"/>
    <property type="match status" value="1"/>
</dbReference>
<dbReference type="Proteomes" id="UP001210211">
    <property type="component" value="Unassembled WGS sequence"/>
</dbReference>
<name>A0AAD5Z319_9POAL</name>
<keyword evidence="1" id="KW-0472">Membrane</keyword>
<evidence type="ECO:0000313" key="2">
    <source>
        <dbReference type="EMBL" id="KAJ3684891.1"/>
    </source>
</evidence>
<comment type="caution">
    <text evidence="2">The sequence shown here is derived from an EMBL/GenBank/DDBJ whole genome shotgun (WGS) entry which is preliminary data.</text>
</comment>
<protein>
    <submittedName>
        <fullName evidence="2">Uncharacterized protein</fullName>
    </submittedName>
</protein>
<keyword evidence="1" id="KW-0812">Transmembrane</keyword>